<keyword evidence="3" id="KW-0812">Transmembrane</keyword>
<feature type="domain" description="SPOR" evidence="4">
    <location>
        <begin position="158"/>
        <end position="222"/>
    </location>
</feature>
<feature type="compositionally biased region" description="Acidic residues" evidence="2">
    <location>
        <begin position="113"/>
        <end position="123"/>
    </location>
</feature>
<evidence type="ECO:0000259" key="4">
    <source>
        <dbReference type="Pfam" id="PF05036"/>
    </source>
</evidence>
<evidence type="ECO:0000313" key="5">
    <source>
        <dbReference type="EMBL" id="MFD0862256.1"/>
    </source>
</evidence>
<evidence type="ECO:0000256" key="1">
    <source>
        <dbReference type="SAM" id="Coils"/>
    </source>
</evidence>
<sequence length="237" mass="26637">MPHIEEHDLVALHSQIEKKDQDLEKAFADLQEVDKRNEKVENQRNIFIGVSAVLFLFLAGCIGTYLAKPNAFIKDDMLAENGLEIVNVDDLNEWRDKAEAYDAAGMSGVSGDTMDDSEAGETGDDQKDGVNGDNALLASNDVSNTKETTSKKASLSGKKFYAVQVGAFDKKMVSMYSDSFKNYKEYYEDEFYKYSFGSFETLAEARKFRRELVGIGFKDAFIASYQNGKRLKIEEAW</sequence>
<gene>
    <name evidence="5" type="ORF">ACFQ1M_08540</name>
</gene>
<accession>A0ABW3CXK6</accession>
<keyword evidence="1" id="KW-0175">Coiled coil</keyword>
<proteinExistence type="predicted"/>
<comment type="caution">
    <text evidence="5">The sequence shown here is derived from an EMBL/GenBank/DDBJ whole genome shotgun (WGS) entry which is preliminary data.</text>
</comment>
<feature type="coiled-coil region" evidence="1">
    <location>
        <begin position="16"/>
        <end position="43"/>
    </location>
</feature>
<evidence type="ECO:0000256" key="2">
    <source>
        <dbReference type="SAM" id="MobiDB-lite"/>
    </source>
</evidence>
<dbReference type="RefSeq" id="WP_386406825.1">
    <property type="nucleotide sequence ID" value="NZ_JBHTJH010000004.1"/>
</dbReference>
<dbReference type="InterPro" id="IPR036680">
    <property type="entry name" value="SPOR-like_sf"/>
</dbReference>
<keyword evidence="3" id="KW-0472">Membrane</keyword>
<feature type="transmembrane region" description="Helical" evidence="3">
    <location>
        <begin position="46"/>
        <end position="67"/>
    </location>
</feature>
<evidence type="ECO:0000256" key="3">
    <source>
        <dbReference type="SAM" id="Phobius"/>
    </source>
</evidence>
<reference evidence="6" key="1">
    <citation type="journal article" date="2019" name="Int. J. Syst. Evol. Microbiol.">
        <title>The Global Catalogue of Microorganisms (GCM) 10K type strain sequencing project: providing services to taxonomists for standard genome sequencing and annotation.</title>
        <authorList>
            <consortium name="The Broad Institute Genomics Platform"/>
            <consortium name="The Broad Institute Genome Sequencing Center for Infectious Disease"/>
            <person name="Wu L."/>
            <person name="Ma J."/>
        </authorList>
    </citation>
    <scope>NUCLEOTIDE SEQUENCE [LARGE SCALE GENOMIC DNA]</scope>
    <source>
        <strain evidence="6">CCUG 62952</strain>
    </source>
</reference>
<keyword evidence="3" id="KW-1133">Transmembrane helix</keyword>
<feature type="region of interest" description="Disordered" evidence="2">
    <location>
        <begin position="105"/>
        <end position="131"/>
    </location>
</feature>
<dbReference type="Proteomes" id="UP001596978">
    <property type="component" value="Unassembled WGS sequence"/>
</dbReference>
<dbReference type="Pfam" id="PF05036">
    <property type="entry name" value="SPOR"/>
    <property type="match status" value="1"/>
</dbReference>
<dbReference type="SUPFAM" id="SSF110997">
    <property type="entry name" value="Sporulation related repeat"/>
    <property type="match status" value="1"/>
</dbReference>
<name>A0ABW3CXK6_9FLAO</name>
<evidence type="ECO:0000313" key="6">
    <source>
        <dbReference type="Proteomes" id="UP001596978"/>
    </source>
</evidence>
<dbReference type="InterPro" id="IPR007730">
    <property type="entry name" value="SPOR-like_dom"/>
</dbReference>
<organism evidence="5 6">
    <name type="scientific">Sungkyunkwania multivorans</name>
    <dbReference type="NCBI Taxonomy" id="1173618"/>
    <lineage>
        <taxon>Bacteria</taxon>
        <taxon>Pseudomonadati</taxon>
        <taxon>Bacteroidota</taxon>
        <taxon>Flavobacteriia</taxon>
        <taxon>Flavobacteriales</taxon>
        <taxon>Flavobacteriaceae</taxon>
        <taxon>Sungkyunkwania</taxon>
    </lineage>
</organism>
<dbReference type="EMBL" id="JBHTJH010000004">
    <property type="protein sequence ID" value="MFD0862256.1"/>
    <property type="molecule type" value="Genomic_DNA"/>
</dbReference>
<keyword evidence="6" id="KW-1185">Reference proteome</keyword>
<protein>
    <submittedName>
        <fullName evidence="5">SPOR domain-containing protein</fullName>
    </submittedName>
</protein>